<accession>A0A0E9TPS2</accession>
<evidence type="ECO:0000256" key="1">
    <source>
        <dbReference type="SAM" id="MobiDB-lite"/>
    </source>
</evidence>
<feature type="compositionally biased region" description="Basic residues" evidence="1">
    <location>
        <begin position="1"/>
        <end position="21"/>
    </location>
</feature>
<protein>
    <submittedName>
        <fullName evidence="2">Uncharacterized protein</fullName>
    </submittedName>
</protein>
<sequence length="31" mass="3741">MGRSRKQVHRISLLKRSRQRERGRAVPIRVN</sequence>
<organism evidence="2">
    <name type="scientific">Anguilla anguilla</name>
    <name type="common">European freshwater eel</name>
    <name type="synonym">Muraena anguilla</name>
    <dbReference type="NCBI Taxonomy" id="7936"/>
    <lineage>
        <taxon>Eukaryota</taxon>
        <taxon>Metazoa</taxon>
        <taxon>Chordata</taxon>
        <taxon>Craniata</taxon>
        <taxon>Vertebrata</taxon>
        <taxon>Euteleostomi</taxon>
        <taxon>Actinopterygii</taxon>
        <taxon>Neopterygii</taxon>
        <taxon>Teleostei</taxon>
        <taxon>Anguilliformes</taxon>
        <taxon>Anguillidae</taxon>
        <taxon>Anguilla</taxon>
    </lineage>
</organism>
<reference evidence="2" key="2">
    <citation type="journal article" date="2015" name="Fish Shellfish Immunol.">
        <title>Early steps in the European eel (Anguilla anguilla)-Vibrio vulnificus interaction in the gills: Role of the RtxA13 toxin.</title>
        <authorList>
            <person name="Callol A."/>
            <person name="Pajuelo D."/>
            <person name="Ebbesson L."/>
            <person name="Teles M."/>
            <person name="MacKenzie S."/>
            <person name="Amaro C."/>
        </authorList>
    </citation>
    <scope>NUCLEOTIDE SEQUENCE</scope>
</reference>
<evidence type="ECO:0000313" key="2">
    <source>
        <dbReference type="EMBL" id="JAH55452.1"/>
    </source>
</evidence>
<feature type="region of interest" description="Disordered" evidence="1">
    <location>
        <begin position="1"/>
        <end position="31"/>
    </location>
</feature>
<dbReference type="AlphaFoldDB" id="A0A0E9TPS2"/>
<name>A0A0E9TPS2_ANGAN</name>
<dbReference type="EMBL" id="GBXM01053125">
    <property type="protein sequence ID" value="JAH55452.1"/>
    <property type="molecule type" value="Transcribed_RNA"/>
</dbReference>
<reference evidence="2" key="1">
    <citation type="submission" date="2014-11" db="EMBL/GenBank/DDBJ databases">
        <authorList>
            <person name="Amaro Gonzalez C."/>
        </authorList>
    </citation>
    <scope>NUCLEOTIDE SEQUENCE</scope>
</reference>
<proteinExistence type="predicted"/>